<reference evidence="7 8" key="1">
    <citation type="submission" date="2019-06" db="EMBL/GenBank/DDBJ databases">
        <title>Whole genome shotgun sequence of Glutamicibacter nicotianae NBRC 14234.</title>
        <authorList>
            <person name="Hosoyama A."/>
            <person name="Uohara A."/>
            <person name="Ohji S."/>
            <person name="Ichikawa N."/>
        </authorList>
    </citation>
    <scope>NUCLEOTIDE SEQUENCE [LARGE SCALE GENOMIC DNA]</scope>
    <source>
        <strain evidence="7 8">NBRC 14234</strain>
    </source>
</reference>
<evidence type="ECO:0000313" key="8">
    <source>
        <dbReference type="Proteomes" id="UP000316242"/>
    </source>
</evidence>
<evidence type="ECO:0000256" key="4">
    <source>
        <dbReference type="ARBA" id="ARBA00022989"/>
    </source>
</evidence>
<evidence type="ECO:0000256" key="3">
    <source>
        <dbReference type="ARBA" id="ARBA00022692"/>
    </source>
</evidence>
<evidence type="ECO:0000256" key="6">
    <source>
        <dbReference type="SAM" id="Phobius"/>
    </source>
</evidence>
<evidence type="ECO:0000313" key="7">
    <source>
        <dbReference type="EMBL" id="GEC12919.1"/>
    </source>
</evidence>
<feature type="transmembrane region" description="Helical" evidence="6">
    <location>
        <begin position="179"/>
        <end position="203"/>
    </location>
</feature>
<comment type="caution">
    <text evidence="7">The sequence shown here is derived from an EMBL/GenBank/DDBJ whole genome shotgun (WGS) entry which is preliminary data.</text>
</comment>
<gene>
    <name evidence="7" type="ORF">ANI01nite_21220</name>
</gene>
<feature type="transmembrane region" description="Helical" evidence="6">
    <location>
        <begin position="6"/>
        <end position="26"/>
    </location>
</feature>
<keyword evidence="5 6" id="KW-0472">Membrane</keyword>
<keyword evidence="8" id="KW-1185">Reference proteome</keyword>
<feature type="transmembrane region" description="Helical" evidence="6">
    <location>
        <begin position="142"/>
        <end position="167"/>
    </location>
</feature>
<dbReference type="RefSeq" id="WP_052253937.1">
    <property type="nucleotide sequence ID" value="NZ_CP169249.1"/>
</dbReference>
<feature type="transmembrane region" description="Helical" evidence="6">
    <location>
        <begin position="68"/>
        <end position="89"/>
    </location>
</feature>
<evidence type="ECO:0000256" key="1">
    <source>
        <dbReference type="ARBA" id="ARBA00004651"/>
    </source>
</evidence>
<dbReference type="EMBL" id="BJNE01000008">
    <property type="protein sequence ID" value="GEC12919.1"/>
    <property type="molecule type" value="Genomic_DNA"/>
</dbReference>
<dbReference type="InterPro" id="IPR001123">
    <property type="entry name" value="LeuE-type"/>
</dbReference>
<keyword evidence="2" id="KW-1003">Cell membrane</keyword>
<evidence type="ECO:0000256" key="5">
    <source>
        <dbReference type="ARBA" id="ARBA00023136"/>
    </source>
</evidence>
<feature type="transmembrane region" description="Helical" evidence="6">
    <location>
        <begin position="38"/>
        <end position="62"/>
    </location>
</feature>
<dbReference type="PANTHER" id="PTHR30086">
    <property type="entry name" value="ARGININE EXPORTER PROTEIN ARGO"/>
    <property type="match status" value="1"/>
</dbReference>
<comment type="subcellular location">
    <subcellularLocation>
        <location evidence="1">Cell membrane</location>
        <topology evidence="1">Multi-pass membrane protein</topology>
    </subcellularLocation>
</comment>
<feature type="transmembrane region" description="Helical" evidence="6">
    <location>
        <begin position="101"/>
        <end position="122"/>
    </location>
</feature>
<dbReference type="Proteomes" id="UP000316242">
    <property type="component" value="Unassembled WGS sequence"/>
</dbReference>
<accession>A0ABQ0RM67</accession>
<organism evidence="7 8">
    <name type="scientific">Glutamicibacter nicotianae</name>
    <name type="common">Arthrobacter nicotianae</name>
    <dbReference type="NCBI Taxonomy" id="37929"/>
    <lineage>
        <taxon>Bacteria</taxon>
        <taxon>Bacillati</taxon>
        <taxon>Actinomycetota</taxon>
        <taxon>Actinomycetes</taxon>
        <taxon>Micrococcales</taxon>
        <taxon>Micrococcaceae</taxon>
        <taxon>Glutamicibacter</taxon>
    </lineage>
</organism>
<sequence length="205" mass="21756">MFSGPLFFGFTTGLSLIIAIGAQNAFVLRQGIRKEHVFITALVCSLSDAVLIAAGASGMGALVERAPWLLMIARIGGFIFLASYAIFAFRRALKPEALKVSALPGATSVASIVGTTLALTWLNPHVYIDTVLLLGSMATSQAAGAPHFAIGAILASFTWFFALAYGARFLAPLFAKPKAWQVLDIAIGFVMLIFASMLILPVFTK</sequence>
<evidence type="ECO:0000256" key="2">
    <source>
        <dbReference type="ARBA" id="ARBA00022475"/>
    </source>
</evidence>
<name>A0ABQ0RM67_GLUNI</name>
<dbReference type="Pfam" id="PF01810">
    <property type="entry name" value="LysE"/>
    <property type="match status" value="1"/>
</dbReference>
<dbReference type="PANTHER" id="PTHR30086:SF20">
    <property type="entry name" value="ARGININE EXPORTER PROTEIN ARGO-RELATED"/>
    <property type="match status" value="1"/>
</dbReference>
<proteinExistence type="predicted"/>
<keyword evidence="4 6" id="KW-1133">Transmembrane helix</keyword>
<protein>
    <submittedName>
        <fullName evidence="7">Transporter</fullName>
    </submittedName>
</protein>
<keyword evidence="3 6" id="KW-0812">Transmembrane</keyword>